<keyword evidence="5 6" id="KW-0119">Carbohydrate metabolism</keyword>
<keyword evidence="3 6" id="KW-0963">Cytoplasm</keyword>
<protein>
    <recommendedName>
        <fullName evidence="2 6">D-ribose pyranase</fullName>
        <ecNumber evidence="2 6">5.4.99.62</ecNumber>
    </recommendedName>
</protein>
<evidence type="ECO:0000256" key="1">
    <source>
        <dbReference type="ARBA" id="ARBA00000223"/>
    </source>
</evidence>
<evidence type="ECO:0000256" key="3">
    <source>
        <dbReference type="ARBA" id="ARBA00022490"/>
    </source>
</evidence>
<dbReference type="STRING" id="1423778.FC70_GL000854"/>
<reference evidence="7 8" key="1">
    <citation type="journal article" date="2015" name="Genome Announc.">
        <title>Expanding the biotechnology potential of lactobacilli through comparative genomics of 213 strains and associated genera.</title>
        <authorList>
            <person name="Sun Z."/>
            <person name="Harris H.M."/>
            <person name="McCann A."/>
            <person name="Guo C."/>
            <person name="Argimon S."/>
            <person name="Zhang W."/>
            <person name="Yang X."/>
            <person name="Jeffery I.B."/>
            <person name="Cooney J.C."/>
            <person name="Kagawa T.F."/>
            <person name="Liu W."/>
            <person name="Song Y."/>
            <person name="Salvetti E."/>
            <person name="Wrobel A."/>
            <person name="Rasinkangas P."/>
            <person name="Parkhill J."/>
            <person name="Rea M.C."/>
            <person name="O'Sullivan O."/>
            <person name="Ritari J."/>
            <person name="Douillard F.P."/>
            <person name="Paul Ross R."/>
            <person name="Yang R."/>
            <person name="Briner A.E."/>
            <person name="Felis G.E."/>
            <person name="de Vos W.M."/>
            <person name="Barrangou R."/>
            <person name="Klaenhammer T.R."/>
            <person name="Caufield P.W."/>
            <person name="Cui Y."/>
            <person name="Zhang H."/>
            <person name="O'Toole P.W."/>
        </authorList>
    </citation>
    <scope>NUCLEOTIDE SEQUENCE [LARGE SCALE GENOMIC DNA]</scope>
    <source>
        <strain evidence="7 8">DSM 15707</strain>
    </source>
</reference>
<comment type="subunit">
    <text evidence="6">Homodecamer.</text>
</comment>
<dbReference type="PANTHER" id="PTHR37831">
    <property type="entry name" value="D-RIBOSE PYRANASE"/>
    <property type="match status" value="1"/>
</dbReference>
<dbReference type="UniPathway" id="UPA00916">
    <property type="reaction ID" value="UER00888"/>
</dbReference>
<dbReference type="PATRIC" id="fig|1423778.4.peg.887"/>
<proteinExistence type="inferred from homology"/>
<dbReference type="Gene3D" id="3.40.1650.10">
    <property type="entry name" value="RbsD-like domain"/>
    <property type="match status" value="1"/>
</dbReference>
<comment type="function">
    <text evidence="6">Catalyzes the interconversion of beta-pyran and beta-furan forms of D-ribose.</text>
</comment>
<feature type="binding site" evidence="6">
    <location>
        <position position="124"/>
    </location>
    <ligand>
        <name>substrate</name>
    </ligand>
</feature>
<dbReference type="GO" id="GO:0048029">
    <property type="term" value="F:monosaccharide binding"/>
    <property type="evidence" value="ECO:0007669"/>
    <property type="project" value="InterPro"/>
</dbReference>
<feature type="binding site" evidence="6">
    <location>
        <position position="54"/>
    </location>
    <ligand>
        <name>substrate</name>
    </ligand>
</feature>
<dbReference type="GO" id="GO:0062193">
    <property type="term" value="F:D-ribose pyranase activity"/>
    <property type="evidence" value="ECO:0007669"/>
    <property type="project" value="UniProtKB-EC"/>
</dbReference>
<organism evidence="7 8">
    <name type="scientific">Paucilactobacillus oligofermentans DSM 15707 = LMG 22743</name>
    <dbReference type="NCBI Taxonomy" id="1423778"/>
    <lineage>
        <taxon>Bacteria</taxon>
        <taxon>Bacillati</taxon>
        <taxon>Bacillota</taxon>
        <taxon>Bacilli</taxon>
        <taxon>Lactobacillales</taxon>
        <taxon>Lactobacillaceae</taxon>
        <taxon>Paucilactobacillus</taxon>
    </lineage>
</organism>
<dbReference type="GO" id="GO:0019303">
    <property type="term" value="P:D-ribose catabolic process"/>
    <property type="evidence" value="ECO:0007669"/>
    <property type="project" value="UniProtKB-UniRule"/>
</dbReference>
<dbReference type="EMBL" id="AZFE01000031">
    <property type="protein sequence ID" value="KRL55258.1"/>
    <property type="molecule type" value="Genomic_DNA"/>
</dbReference>
<name>A0A0R1RKI4_9LACO</name>
<dbReference type="InterPro" id="IPR023064">
    <property type="entry name" value="D-ribose_pyranase"/>
</dbReference>
<accession>A0A0R1RKI4</accession>
<evidence type="ECO:0000256" key="2">
    <source>
        <dbReference type="ARBA" id="ARBA00012862"/>
    </source>
</evidence>
<dbReference type="NCBIfam" id="NF008761">
    <property type="entry name" value="PRK11797.1"/>
    <property type="match status" value="1"/>
</dbReference>
<dbReference type="HAMAP" id="MF_01661">
    <property type="entry name" value="D_rib_pyranase"/>
    <property type="match status" value="1"/>
</dbReference>
<comment type="catalytic activity">
    <reaction evidence="1 6">
        <text>beta-D-ribopyranose = beta-D-ribofuranose</text>
        <dbReference type="Rhea" id="RHEA:25432"/>
        <dbReference type="ChEBI" id="CHEBI:27476"/>
        <dbReference type="ChEBI" id="CHEBI:47002"/>
        <dbReference type="EC" id="5.4.99.62"/>
    </reaction>
</comment>
<dbReference type="Pfam" id="PF05025">
    <property type="entry name" value="RbsD_FucU"/>
    <property type="match status" value="1"/>
</dbReference>
<comment type="similarity">
    <text evidence="6">Belongs to the RbsD / FucU family. RbsD subfamily.</text>
</comment>
<comment type="pathway">
    <text evidence="6">Carbohydrate metabolism; D-ribose degradation; D-ribose 5-phosphate from beta-D-ribopyranose: step 1/2.</text>
</comment>
<dbReference type="FunFam" id="3.40.1650.10:FF:000004">
    <property type="entry name" value="D-ribose pyranase"/>
    <property type="match status" value="1"/>
</dbReference>
<dbReference type="SUPFAM" id="SSF102546">
    <property type="entry name" value="RbsD-like"/>
    <property type="match status" value="1"/>
</dbReference>
<evidence type="ECO:0000256" key="5">
    <source>
        <dbReference type="ARBA" id="ARBA00023277"/>
    </source>
</evidence>
<comment type="subcellular location">
    <subcellularLocation>
        <location evidence="6">Cytoplasm</location>
    </subcellularLocation>
</comment>
<gene>
    <name evidence="6" type="primary">rbsD</name>
    <name evidence="7" type="ORF">FC70_GL000854</name>
</gene>
<dbReference type="InterPro" id="IPR023750">
    <property type="entry name" value="RbsD-like_sf"/>
</dbReference>
<feature type="binding site" evidence="6">
    <location>
        <begin position="146"/>
        <end position="148"/>
    </location>
    <ligand>
        <name>substrate</name>
    </ligand>
</feature>
<dbReference type="AlphaFoldDB" id="A0A0R1RKI4"/>
<dbReference type="InterPro" id="IPR007721">
    <property type="entry name" value="RbsD_FucU"/>
</dbReference>
<evidence type="ECO:0000256" key="4">
    <source>
        <dbReference type="ARBA" id="ARBA00023235"/>
    </source>
</evidence>
<dbReference type="GO" id="GO:0016872">
    <property type="term" value="F:intramolecular lyase activity"/>
    <property type="evidence" value="ECO:0007669"/>
    <property type="project" value="UniProtKB-UniRule"/>
</dbReference>
<keyword evidence="8" id="KW-1185">Reference proteome</keyword>
<sequence>MKAVTKIICFHLKSKTFYEITKEKLVMKKTTVINSDLSRVISQMGHFDTLAVGDAGMPVPATTEKIDLAVTRDLPSFIDVVSNIITELEVQEIILANEIRTNNPQQLTAIQNLFPEIKISFIPHEQMKHDLVDAKAFVRTGEMSPFSNIILVSGVTF</sequence>
<dbReference type="EC" id="5.4.99.62" evidence="2 6"/>
<dbReference type="GO" id="GO:0005829">
    <property type="term" value="C:cytosol"/>
    <property type="evidence" value="ECO:0007669"/>
    <property type="project" value="TreeGrafter"/>
</dbReference>
<evidence type="ECO:0000256" key="6">
    <source>
        <dbReference type="HAMAP-Rule" id="MF_01661"/>
    </source>
</evidence>
<keyword evidence="4 6" id="KW-0413">Isomerase</keyword>
<comment type="caution">
    <text evidence="7">The sequence shown here is derived from an EMBL/GenBank/DDBJ whole genome shotgun (WGS) entry which is preliminary data.</text>
</comment>
<dbReference type="PANTHER" id="PTHR37831:SF1">
    <property type="entry name" value="D-RIBOSE PYRANASE"/>
    <property type="match status" value="1"/>
</dbReference>
<dbReference type="Proteomes" id="UP000051697">
    <property type="component" value="Unassembled WGS sequence"/>
</dbReference>
<evidence type="ECO:0000313" key="8">
    <source>
        <dbReference type="Proteomes" id="UP000051697"/>
    </source>
</evidence>
<evidence type="ECO:0000313" key="7">
    <source>
        <dbReference type="EMBL" id="KRL55258.1"/>
    </source>
</evidence>
<feature type="active site" description="Proton donor" evidence="6">
    <location>
        <position position="46"/>
    </location>
</feature>